<proteinExistence type="predicted"/>
<dbReference type="Pfam" id="PF18017">
    <property type="entry name" value="SAM_4"/>
    <property type="match status" value="1"/>
</dbReference>
<sequence>MASNTEALKWQRFFVAAGIPSIIALKYSKTFAAQRMQFTMLDVLDKSVLTELGVVTVGDQIAILQHIRKLKSSQNERIGCNSSAMESNSIVATKEKKPTSRAPDRDDIYHIHLPSGTTPKTRAILQKHSMLKSAGLLKRGSSGIRQSGKDILFSEQNTAGNEYTVTNVTISCSIIWLCFDFK</sequence>
<keyword evidence="3" id="KW-1185">Reference proteome</keyword>
<evidence type="ECO:0000313" key="2">
    <source>
        <dbReference type="EMBL" id="CAG9538408.1"/>
    </source>
</evidence>
<dbReference type="Gene3D" id="1.10.150.50">
    <property type="entry name" value="Transcription Factor, Ets-1"/>
    <property type="match status" value="1"/>
</dbReference>
<comment type="caution">
    <text evidence="2">The sequence shown here is derived from an EMBL/GenBank/DDBJ whole genome shotgun (WGS) entry which is preliminary data.</text>
</comment>
<evidence type="ECO:0000313" key="3">
    <source>
        <dbReference type="Proteomes" id="UP000746747"/>
    </source>
</evidence>
<dbReference type="SUPFAM" id="SSF47769">
    <property type="entry name" value="SAM/Pointed domain"/>
    <property type="match status" value="1"/>
</dbReference>
<evidence type="ECO:0000259" key="1">
    <source>
        <dbReference type="PROSITE" id="PS50105"/>
    </source>
</evidence>
<accession>A0A8J2Q697</accession>
<gene>
    <name evidence="2" type="ORF">CJOHNSTONI_LOCUS8121</name>
</gene>
<organism evidence="2 3">
    <name type="scientific">Cercopithifilaria johnstoni</name>
    <dbReference type="NCBI Taxonomy" id="2874296"/>
    <lineage>
        <taxon>Eukaryota</taxon>
        <taxon>Metazoa</taxon>
        <taxon>Ecdysozoa</taxon>
        <taxon>Nematoda</taxon>
        <taxon>Chromadorea</taxon>
        <taxon>Rhabditida</taxon>
        <taxon>Spirurina</taxon>
        <taxon>Spiruromorpha</taxon>
        <taxon>Filarioidea</taxon>
        <taxon>Onchocercidae</taxon>
        <taxon>Cercopithifilaria</taxon>
    </lineage>
</organism>
<protein>
    <recommendedName>
        <fullName evidence="1">SAM domain-containing protein</fullName>
    </recommendedName>
</protein>
<dbReference type="EMBL" id="CAKAEH010001654">
    <property type="protein sequence ID" value="CAG9538408.1"/>
    <property type="molecule type" value="Genomic_DNA"/>
</dbReference>
<dbReference type="PROSITE" id="PS50105">
    <property type="entry name" value="SAM_DOMAIN"/>
    <property type="match status" value="1"/>
</dbReference>
<dbReference type="AlphaFoldDB" id="A0A8J2Q697"/>
<dbReference type="InterPro" id="IPR001660">
    <property type="entry name" value="SAM"/>
</dbReference>
<name>A0A8J2Q697_9BILA</name>
<reference evidence="2" key="1">
    <citation type="submission" date="2021-09" db="EMBL/GenBank/DDBJ databases">
        <authorList>
            <consortium name="Pathogen Informatics"/>
        </authorList>
    </citation>
    <scope>NUCLEOTIDE SEQUENCE</scope>
</reference>
<dbReference type="GO" id="GO:0005634">
    <property type="term" value="C:nucleus"/>
    <property type="evidence" value="ECO:0007669"/>
    <property type="project" value="TreeGrafter"/>
</dbReference>
<dbReference type="PANTHER" id="PTHR21359:SF1">
    <property type="entry name" value="DUF5577 DOMAIN-CONTAINING PROTEIN"/>
    <property type="match status" value="1"/>
</dbReference>
<dbReference type="Proteomes" id="UP000746747">
    <property type="component" value="Unassembled WGS sequence"/>
</dbReference>
<dbReference type="OrthoDB" id="10067653at2759"/>
<dbReference type="InterPro" id="IPR013761">
    <property type="entry name" value="SAM/pointed_sf"/>
</dbReference>
<dbReference type="PANTHER" id="PTHR21359">
    <property type="entry name" value="DUF5577 DOMAIN-CONTAINING PROTEIN"/>
    <property type="match status" value="1"/>
</dbReference>
<feature type="domain" description="SAM" evidence="1">
    <location>
        <begin position="10"/>
        <end position="73"/>
    </location>
</feature>
<dbReference type="InterPro" id="IPR039161">
    <property type="entry name" value="C19orf47-like"/>
</dbReference>